<evidence type="ECO:0000256" key="3">
    <source>
        <dbReference type="ARBA" id="ARBA00007630"/>
    </source>
</evidence>
<keyword evidence="11 15" id="KW-0819">tRNA processing</keyword>
<dbReference type="InterPro" id="IPR023148">
    <property type="entry name" value="tRNA_m1G_MeTrfase_C_sf"/>
</dbReference>
<dbReference type="HAMAP" id="MF_00605">
    <property type="entry name" value="TrmD"/>
    <property type="match status" value="1"/>
</dbReference>
<dbReference type="Gene3D" id="1.10.1270.20">
    <property type="entry name" value="tRNA(m1g37)methyltransferase, domain 2"/>
    <property type="match status" value="1"/>
</dbReference>
<feature type="domain" description="tRNA methyltransferase TRMD/TRM10-type" evidence="18">
    <location>
        <begin position="1"/>
        <end position="224"/>
    </location>
</feature>
<evidence type="ECO:0000256" key="1">
    <source>
        <dbReference type="ARBA" id="ARBA00002634"/>
    </source>
</evidence>
<evidence type="ECO:0000256" key="7">
    <source>
        <dbReference type="ARBA" id="ARBA00022490"/>
    </source>
</evidence>
<evidence type="ECO:0000313" key="19">
    <source>
        <dbReference type="EMBL" id="QKQ29294.1"/>
    </source>
</evidence>
<keyword evidence="10 15" id="KW-0949">S-adenosyl-L-methionine</keyword>
<evidence type="ECO:0000256" key="4">
    <source>
        <dbReference type="ARBA" id="ARBA00011738"/>
    </source>
</evidence>
<evidence type="ECO:0000256" key="2">
    <source>
        <dbReference type="ARBA" id="ARBA00004496"/>
    </source>
</evidence>
<accession>A0A6N0I404</accession>
<dbReference type="CDD" id="cd18080">
    <property type="entry name" value="TrmD-like"/>
    <property type="match status" value="1"/>
</dbReference>
<evidence type="ECO:0000313" key="20">
    <source>
        <dbReference type="Proteomes" id="UP000509636"/>
    </source>
</evidence>
<feature type="binding site" evidence="15 16">
    <location>
        <position position="111"/>
    </location>
    <ligand>
        <name>S-adenosyl-L-methionine</name>
        <dbReference type="ChEBI" id="CHEBI:59789"/>
    </ligand>
</feature>
<dbReference type="PANTHER" id="PTHR46417:SF1">
    <property type="entry name" value="TRNA (GUANINE-N(1)-)-METHYLTRANSFERASE"/>
    <property type="match status" value="1"/>
</dbReference>
<evidence type="ECO:0000259" key="18">
    <source>
        <dbReference type="Pfam" id="PF01746"/>
    </source>
</evidence>
<evidence type="ECO:0000256" key="13">
    <source>
        <dbReference type="ARBA" id="ARBA00033392"/>
    </source>
</evidence>
<comment type="subunit">
    <text evidence="4 15 17">Homodimer.</text>
</comment>
<comment type="function">
    <text evidence="1 15 17">Specifically methylates guanosine-37 in various tRNAs.</text>
</comment>
<dbReference type="InterPro" id="IPR016009">
    <property type="entry name" value="tRNA_MeTrfase_TRMD/TRM10"/>
</dbReference>
<reference evidence="19 20" key="1">
    <citation type="submission" date="2019-09" db="EMBL/GenBank/DDBJ databases">
        <title>FDA dAtabase for Regulatory Grade micrObial Sequences (FDA-ARGOS): Supporting development and validation of Infectious Disease Dx tests.</title>
        <authorList>
            <person name="Sciortino C."/>
            <person name="Tallon L."/>
            <person name="Sadzewicz L."/>
            <person name="Vavikolanu K."/>
            <person name="Mehta A."/>
            <person name="Aluvathingal J."/>
            <person name="Nadendla S."/>
            <person name="Nandy P."/>
            <person name="Geyer C."/>
            <person name="Yan Y."/>
            <person name="Sichtig H."/>
        </authorList>
    </citation>
    <scope>NUCLEOTIDE SEQUENCE [LARGE SCALE GENOMIC DNA]</scope>
    <source>
        <strain evidence="19 20">FDAARGOS_661</strain>
    </source>
</reference>
<evidence type="ECO:0000256" key="6">
    <source>
        <dbReference type="ARBA" id="ARBA00014679"/>
    </source>
</evidence>
<dbReference type="PIRSF" id="PIRSF000386">
    <property type="entry name" value="tRNA_mtase"/>
    <property type="match status" value="1"/>
</dbReference>
<gene>
    <name evidence="15 19" type="primary">trmD</name>
    <name evidence="19" type="ORF">FOB69_09410</name>
</gene>
<comment type="similarity">
    <text evidence="3 15 17">Belongs to the RNA methyltransferase TrmD family.</text>
</comment>
<dbReference type="NCBIfam" id="TIGR00088">
    <property type="entry name" value="trmD"/>
    <property type="match status" value="1"/>
</dbReference>
<protein>
    <recommendedName>
        <fullName evidence="6 15">tRNA (guanine-N(1)-)-methyltransferase</fullName>
        <ecNumber evidence="5 15">2.1.1.228</ecNumber>
    </recommendedName>
    <alternativeName>
        <fullName evidence="12 15">M1G-methyltransferase</fullName>
    </alternativeName>
    <alternativeName>
        <fullName evidence="13 15">tRNA [GM37] methyltransferase</fullName>
    </alternativeName>
</protein>
<dbReference type="EMBL" id="CP054550">
    <property type="protein sequence ID" value="QKQ29294.1"/>
    <property type="molecule type" value="Genomic_DNA"/>
</dbReference>
<dbReference type="EC" id="2.1.1.228" evidence="5 15"/>
<dbReference type="InterPro" id="IPR002649">
    <property type="entry name" value="tRNA_m1G_MeTrfase_TrmD"/>
</dbReference>
<dbReference type="Gene3D" id="3.40.1280.10">
    <property type="match status" value="1"/>
</dbReference>
<evidence type="ECO:0000256" key="5">
    <source>
        <dbReference type="ARBA" id="ARBA00012807"/>
    </source>
</evidence>
<dbReference type="RefSeq" id="WP_142805419.1">
    <property type="nucleotide sequence ID" value="NZ_JASBLZ010000001.1"/>
</dbReference>
<dbReference type="InterPro" id="IPR029028">
    <property type="entry name" value="Alpha/beta_knot_MTases"/>
</dbReference>
<evidence type="ECO:0000256" key="10">
    <source>
        <dbReference type="ARBA" id="ARBA00022691"/>
    </source>
</evidence>
<evidence type="ECO:0000256" key="9">
    <source>
        <dbReference type="ARBA" id="ARBA00022679"/>
    </source>
</evidence>
<comment type="subcellular location">
    <subcellularLocation>
        <location evidence="2 15 17">Cytoplasm</location>
    </subcellularLocation>
</comment>
<proteinExistence type="inferred from homology"/>
<dbReference type="InterPro" id="IPR029026">
    <property type="entry name" value="tRNA_m1G_MTases_N"/>
</dbReference>
<sequence length="245" mass="28336">MKIDYLTLFPEMFDGVLNHSILKRAQDKNIIEVNTVNFRDYAENKHNQVDDYPYGGGQGMVLKPEPVFNAMQDLKRTDKTRVILMCPQGRPFSQAIAKELSEAEHIVFICGHYEGYDERIRENLVTDEISMGDYVLTGGELPAMTMTDAIVRLIPGVLGNEQSHQDDSFSDGLLEFPQYTRPREYKGMTVPDVLLSGNHANIEKWRYEQKLIRTLHKRPDLLEKYQLSDKDKEFLESYKNQLKNN</sequence>
<dbReference type="GO" id="GO:0052906">
    <property type="term" value="F:tRNA (guanine(37)-N1)-methyltransferase activity"/>
    <property type="evidence" value="ECO:0007669"/>
    <property type="project" value="UniProtKB-UniRule"/>
</dbReference>
<keyword evidence="8 15" id="KW-0489">Methyltransferase</keyword>
<comment type="catalytic activity">
    <reaction evidence="14 15 17">
        <text>guanosine(37) in tRNA + S-adenosyl-L-methionine = N(1)-methylguanosine(37) in tRNA + S-adenosyl-L-homocysteine + H(+)</text>
        <dbReference type="Rhea" id="RHEA:36899"/>
        <dbReference type="Rhea" id="RHEA-COMP:10145"/>
        <dbReference type="Rhea" id="RHEA-COMP:10147"/>
        <dbReference type="ChEBI" id="CHEBI:15378"/>
        <dbReference type="ChEBI" id="CHEBI:57856"/>
        <dbReference type="ChEBI" id="CHEBI:59789"/>
        <dbReference type="ChEBI" id="CHEBI:73542"/>
        <dbReference type="ChEBI" id="CHEBI:74269"/>
        <dbReference type="EC" id="2.1.1.228"/>
    </reaction>
</comment>
<dbReference type="AlphaFoldDB" id="A0A6N0I404"/>
<evidence type="ECO:0000256" key="12">
    <source>
        <dbReference type="ARBA" id="ARBA00029736"/>
    </source>
</evidence>
<dbReference type="Proteomes" id="UP000509636">
    <property type="component" value="Chromosome"/>
</dbReference>
<name>A0A6N0I404_STAHO</name>
<dbReference type="FunFam" id="3.40.1280.10:FF:000001">
    <property type="entry name" value="tRNA (guanine-N(1)-)-methyltransferase"/>
    <property type="match status" value="1"/>
</dbReference>
<evidence type="ECO:0000256" key="15">
    <source>
        <dbReference type="HAMAP-Rule" id="MF_00605"/>
    </source>
</evidence>
<evidence type="ECO:0000256" key="8">
    <source>
        <dbReference type="ARBA" id="ARBA00022603"/>
    </source>
</evidence>
<keyword evidence="7 15" id="KW-0963">Cytoplasm</keyword>
<evidence type="ECO:0000256" key="16">
    <source>
        <dbReference type="PIRSR" id="PIRSR000386-1"/>
    </source>
</evidence>
<keyword evidence="9 15" id="KW-0808">Transferase</keyword>
<dbReference type="PANTHER" id="PTHR46417">
    <property type="entry name" value="TRNA (GUANINE-N(1)-)-METHYLTRANSFERASE"/>
    <property type="match status" value="1"/>
</dbReference>
<evidence type="ECO:0000256" key="17">
    <source>
        <dbReference type="RuleBase" id="RU003464"/>
    </source>
</evidence>
<evidence type="ECO:0000256" key="11">
    <source>
        <dbReference type="ARBA" id="ARBA00022694"/>
    </source>
</evidence>
<organism evidence="19 20">
    <name type="scientific">Staphylococcus hominis</name>
    <dbReference type="NCBI Taxonomy" id="1290"/>
    <lineage>
        <taxon>Bacteria</taxon>
        <taxon>Bacillati</taxon>
        <taxon>Bacillota</taxon>
        <taxon>Bacilli</taxon>
        <taxon>Bacillales</taxon>
        <taxon>Staphylococcaceae</taxon>
        <taxon>Staphylococcus</taxon>
    </lineage>
</organism>
<dbReference type="Pfam" id="PF01746">
    <property type="entry name" value="tRNA_m1G_MT"/>
    <property type="match status" value="1"/>
</dbReference>
<feature type="binding site" evidence="15 16">
    <location>
        <begin position="131"/>
        <end position="136"/>
    </location>
    <ligand>
        <name>S-adenosyl-L-methionine</name>
        <dbReference type="ChEBI" id="CHEBI:59789"/>
    </ligand>
</feature>
<dbReference type="FunFam" id="1.10.1270.20:FF:000001">
    <property type="entry name" value="tRNA (guanine-N(1)-)-methyltransferase"/>
    <property type="match status" value="1"/>
</dbReference>
<dbReference type="SUPFAM" id="SSF75217">
    <property type="entry name" value="alpha/beta knot"/>
    <property type="match status" value="1"/>
</dbReference>
<evidence type="ECO:0000256" key="14">
    <source>
        <dbReference type="ARBA" id="ARBA00047783"/>
    </source>
</evidence>
<dbReference type="GO" id="GO:0002939">
    <property type="term" value="P:tRNA N1-guanine methylation"/>
    <property type="evidence" value="ECO:0007669"/>
    <property type="project" value="TreeGrafter"/>
</dbReference>
<dbReference type="NCBIfam" id="NF000648">
    <property type="entry name" value="PRK00026.1"/>
    <property type="match status" value="1"/>
</dbReference>
<dbReference type="GO" id="GO:0005829">
    <property type="term" value="C:cytosol"/>
    <property type="evidence" value="ECO:0007669"/>
    <property type="project" value="TreeGrafter"/>
</dbReference>